<evidence type="ECO:0000256" key="12">
    <source>
        <dbReference type="HAMAP-Rule" id="MF_00041"/>
    </source>
</evidence>
<dbReference type="Pfam" id="PF01406">
    <property type="entry name" value="tRNA-synt_1e"/>
    <property type="match status" value="1"/>
</dbReference>
<comment type="catalytic activity">
    <reaction evidence="12">
        <text>tRNA(Cys) + L-cysteine + ATP = L-cysteinyl-tRNA(Cys) + AMP + diphosphate</text>
        <dbReference type="Rhea" id="RHEA:17773"/>
        <dbReference type="Rhea" id="RHEA-COMP:9661"/>
        <dbReference type="Rhea" id="RHEA-COMP:9679"/>
        <dbReference type="ChEBI" id="CHEBI:30616"/>
        <dbReference type="ChEBI" id="CHEBI:33019"/>
        <dbReference type="ChEBI" id="CHEBI:35235"/>
        <dbReference type="ChEBI" id="CHEBI:78442"/>
        <dbReference type="ChEBI" id="CHEBI:78517"/>
        <dbReference type="ChEBI" id="CHEBI:456215"/>
        <dbReference type="EC" id="6.1.1.16"/>
    </reaction>
</comment>
<sequence length="476" mass="52881">MTLRLYDSLSRSLRPLEPLAPPRVNVYACGPTIYGRAHIGNFRTFVAYDLLHRYLEWKGLEPRMVVNLTDVDDKTINGAAAAGTDLESFTEPHGEAFLHDADTLGIRPFFATPRATAHVDEMVRWIERLEEKGLAYRADDGSVYFRISAFPDYGRLSGNRADGEEGRSRIDADEYEKDDVRDFVLWKAAREVDREVGAVWPSPWGEGRPGWHLECSVLSCGALGETLDLHLGGEDLLFPHHENEIAQSEGATGKPFARAWMHTKHLRVEGQKMSKSLGNVFTVPELLERGHTPAAIRHLLVSAQYRKELNFTFDGLEGSARAVQRLVAIHRRLHEETTVAPDADAGLTPIATRAVEAFEAALDDDLNSSEALAALFGFLRDTNTALDRTGGVAGESELAGARDALDSMDRVFGILELALRPDEVDDDLATWVEDLIAQRREARAAKNWARADEIRDELTARGVVLEDTAQGTRWSV</sequence>
<dbReference type="PANTHER" id="PTHR10890">
    <property type="entry name" value="CYSTEINYL-TRNA SYNTHETASE"/>
    <property type="match status" value="1"/>
</dbReference>
<name>A0ABU9E7K6_9BACT</name>
<keyword evidence="15" id="KW-1185">Reference proteome</keyword>
<dbReference type="Gene3D" id="1.20.120.1910">
    <property type="entry name" value="Cysteine-tRNA ligase, C-terminal anti-codon recognition domain"/>
    <property type="match status" value="1"/>
</dbReference>
<evidence type="ECO:0000256" key="5">
    <source>
        <dbReference type="ARBA" id="ARBA00022598"/>
    </source>
</evidence>
<evidence type="ECO:0000259" key="13">
    <source>
        <dbReference type="SMART" id="SM00840"/>
    </source>
</evidence>
<dbReference type="InterPro" id="IPR009080">
    <property type="entry name" value="tRNAsynth_Ia_anticodon-bd"/>
</dbReference>
<dbReference type="RefSeq" id="WP_405279853.1">
    <property type="nucleotide sequence ID" value="NZ_JBBHLI010000003.1"/>
</dbReference>
<feature type="binding site" evidence="12">
    <location>
        <position position="215"/>
    </location>
    <ligand>
        <name>Zn(2+)</name>
        <dbReference type="ChEBI" id="CHEBI:29105"/>
    </ligand>
</feature>
<comment type="caution">
    <text evidence="14">The sequence shown here is derived from an EMBL/GenBank/DDBJ whole genome shotgun (WGS) entry which is preliminary data.</text>
</comment>
<dbReference type="Pfam" id="PF09190">
    <property type="entry name" value="DALR_2"/>
    <property type="match status" value="1"/>
</dbReference>
<evidence type="ECO:0000256" key="6">
    <source>
        <dbReference type="ARBA" id="ARBA00022723"/>
    </source>
</evidence>
<comment type="subcellular location">
    <subcellularLocation>
        <location evidence="1 12">Cytoplasm</location>
    </subcellularLocation>
</comment>
<dbReference type="EC" id="6.1.1.16" evidence="12"/>
<dbReference type="PRINTS" id="PR00983">
    <property type="entry name" value="TRNASYNTHCYS"/>
</dbReference>
<proteinExistence type="inferred from homology"/>
<evidence type="ECO:0000256" key="4">
    <source>
        <dbReference type="ARBA" id="ARBA00022490"/>
    </source>
</evidence>
<comment type="similarity">
    <text evidence="2 12">Belongs to the class-I aminoacyl-tRNA synthetase family.</text>
</comment>
<keyword evidence="11 12" id="KW-0030">Aminoacyl-tRNA synthetase</keyword>
<dbReference type="SUPFAM" id="SSF47323">
    <property type="entry name" value="Anticodon-binding domain of a subclass of class I aminoacyl-tRNA synthetases"/>
    <property type="match status" value="1"/>
</dbReference>
<dbReference type="GO" id="GO:0004817">
    <property type="term" value="F:cysteine-tRNA ligase activity"/>
    <property type="evidence" value="ECO:0007669"/>
    <property type="project" value="UniProtKB-EC"/>
</dbReference>
<comment type="cofactor">
    <cofactor evidence="12">
        <name>Zn(2+)</name>
        <dbReference type="ChEBI" id="CHEBI:29105"/>
    </cofactor>
    <text evidence="12">Binds 1 zinc ion per subunit.</text>
</comment>
<keyword evidence="7 12" id="KW-0547">Nucleotide-binding</keyword>
<evidence type="ECO:0000256" key="10">
    <source>
        <dbReference type="ARBA" id="ARBA00022917"/>
    </source>
</evidence>
<feature type="binding site" evidence="12">
    <location>
        <position position="29"/>
    </location>
    <ligand>
        <name>Zn(2+)</name>
        <dbReference type="ChEBI" id="CHEBI:29105"/>
    </ligand>
</feature>
<accession>A0ABU9E7K6</accession>
<evidence type="ECO:0000256" key="1">
    <source>
        <dbReference type="ARBA" id="ARBA00004496"/>
    </source>
</evidence>
<keyword evidence="6 12" id="KW-0479">Metal-binding</keyword>
<comment type="subunit">
    <text evidence="3 12">Monomer.</text>
</comment>
<evidence type="ECO:0000313" key="15">
    <source>
        <dbReference type="Proteomes" id="UP001484239"/>
    </source>
</evidence>
<evidence type="ECO:0000256" key="9">
    <source>
        <dbReference type="ARBA" id="ARBA00022840"/>
    </source>
</evidence>
<feature type="binding site" evidence="12">
    <location>
        <position position="244"/>
    </location>
    <ligand>
        <name>Zn(2+)</name>
        <dbReference type="ChEBI" id="CHEBI:29105"/>
    </ligand>
</feature>
<dbReference type="Pfam" id="PF23493">
    <property type="entry name" value="CysS_C"/>
    <property type="match status" value="1"/>
</dbReference>
<dbReference type="SUPFAM" id="SSF52374">
    <property type="entry name" value="Nucleotidylyl transferase"/>
    <property type="match status" value="1"/>
</dbReference>
<feature type="short sequence motif" description="'KMSKS' region" evidence="12">
    <location>
        <begin position="272"/>
        <end position="276"/>
    </location>
</feature>
<dbReference type="EMBL" id="JBBHLI010000003">
    <property type="protein sequence ID" value="MEK9500715.1"/>
    <property type="molecule type" value="Genomic_DNA"/>
</dbReference>
<dbReference type="InterPro" id="IPR024909">
    <property type="entry name" value="Cys-tRNA/MSH_ligase"/>
</dbReference>
<keyword evidence="10 12" id="KW-0648">Protein biosynthesis</keyword>
<evidence type="ECO:0000256" key="11">
    <source>
        <dbReference type="ARBA" id="ARBA00023146"/>
    </source>
</evidence>
<evidence type="ECO:0000256" key="2">
    <source>
        <dbReference type="ARBA" id="ARBA00005594"/>
    </source>
</evidence>
<feature type="short sequence motif" description="'HIGH' region" evidence="12">
    <location>
        <begin position="31"/>
        <end position="41"/>
    </location>
</feature>
<organism evidence="14 15">
    <name type="scientific">Gaopeijia maritima</name>
    <dbReference type="NCBI Taxonomy" id="3119007"/>
    <lineage>
        <taxon>Bacteria</taxon>
        <taxon>Pseudomonadati</taxon>
        <taxon>Gemmatimonadota</taxon>
        <taxon>Longimicrobiia</taxon>
        <taxon>Gaopeijiales</taxon>
        <taxon>Gaopeijiaceae</taxon>
        <taxon>Gaopeijia</taxon>
    </lineage>
</organism>
<dbReference type="NCBIfam" id="TIGR00435">
    <property type="entry name" value="cysS"/>
    <property type="match status" value="1"/>
</dbReference>
<dbReference type="InterPro" id="IPR015273">
    <property type="entry name" value="Cys-tRNA-synt_Ia_DALR"/>
</dbReference>
<feature type="binding site" evidence="12">
    <location>
        <position position="240"/>
    </location>
    <ligand>
        <name>Zn(2+)</name>
        <dbReference type="ChEBI" id="CHEBI:29105"/>
    </ligand>
</feature>
<dbReference type="Proteomes" id="UP001484239">
    <property type="component" value="Unassembled WGS sequence"/>
</dbReference>
<feature type="domain" description="Cysteinyl-tRNA synthetase class Ia DALR" evidence="13">
    <location>
        <begin position="357"/>
        <end position="419"/>
    </location>
</feature>
<dbReference type="InterPro" id="IPR014729">
    <property type="entry name" value="Rossmann-like_a/b/a_fold"/>
</dbReference>
<evidence type="ECO:0000313" key="14">
    <source>
        <dbReference type="EMBL" id="MEK9500715.1"/>
    </source>
</evidence>
<keyword evidence="8 12" id="KW-0862">Zinc</keyword>
<dbReference type="InterPro" id="IPR015803">
    <property type="entry name" value="Cys-tRNA-ligase"/>
</dbReference>
<reference evidence="14 15" key="1">
    <citation type="submission" date="2024-02" db="EMBL/GenBank/DDBJ databases">
        <title>A novel Gemmatimonadota bacterium.</title>
        <authorList>
            <person name="Du Z.-J."/>
            <person name="Ye Y.-Q."/>
        </authorList>
    </citation>
    <scope>NUCLEOTIDE SEQUENCE [LARGE SCALE GENOMIC DNA]</scope>
    <source>
        <strain evidence="14 15">DH-20</strain>
    </source>
</reference>
<keyword evidence="5 12" id="KW-0436">Ligase</keyword>
<dbReference type="InterPro" id="IPR032678">
    <property type="entry name" value="tRNA-synt_1_cat_dom"/>
</dbReference>
<evidence type="ECO:0000256" key="3">
    <source>
        <dbReference type="ARBA" id="ARBA00011245"/>
    </source>
</evidence>
<keyword evidence="9 12" id="KW-0067">ATP-binding</keyword>
<feature type="binding site" evidence="12">
    <location>
        <position position="275"/>
    </location>
    <ligand>
        <name>ATP</name>
        <dbReference type="ChEBI" id="CHEBI:30616"/>
    </ligand>
</feature>
<dbReference type="Gene3D" id="3.40.50.620">
    <property type="entry name" value="HUPs"/>
    <property type="match status" value="1"/>
</dbReference>
<gene>
    <name evidence="12 14" type="primary">cysS</name>
    <name evidence="14" type="ORF">WI372_06990</name>
</gene>
<dbReference type="InterPro" id="IPR056411">
    <property type="entry name" value="CysS_C"/>
</dbReference>
<evidence type="ECO:0000256" key="7">
    <source>
        <dbReference type="ARBA" id="ARBA00022741"/>
    </source>
</evidence>
<dbReference type="SMART" id="SM00840">
    <property type="entry name" value="DALR_2"/>
    <property type="match status" value="1"/>
</dbReference>
<evidence type="ECO:0000256" key="8">
    <source>
        <dbReference type="ARBA" id="ARBA00022833"/>
    </source>
</evidence>
<dbReference type="HAMAP" id="MF_00041">
    <property type="entry name" value="Cys_tRNA_synth"/>
    <property type="match status" value="1"/>
</dbReference>
<protein>
    <recommendedName>
        <fullName evidence="12">Cysteine--tRNA ligase</fullName>
        <ecNumber evidence="12">6.1.1.16</ecNumber>
    </recommendedName>
    <alternativeName>
        <fullName evidence="12">Cysteinyl-tRNA synthetase</fullName>
        <shortName evidence="12">CysRS</shortName>
    </alternativeName>
</protein>
<keyword evidence="4 12" id="KW-0963">Cytoplasm</keyword>
<dbReference type="CDD" id="cd00672">
    <property type="entry name" value="CysRS_core"/>
    <property type="match status" value="1"/>
</dbReference>
<dbReference type="PANTHER" id="PTHR10890:SF3">
    <property type="entry name" value="CYSTEINE--TRNA LIGASE, CYTOPLASMIC"/>
    <property type="match status" value="1"/>
</dbReference>